<dbReference type="AlphaFoldDB" id="A0AAD3Y1C1"/>
<evidence type="ECO:0000313" key="1">
    <source>
        <dbReference type="EMBL" id="GMH25737.1"/>
    </source>
</evidence>
<gene>
    <name evidence="1" type="ORF">Nepgr_027580</name>
</gene>
<name>A0AAD3Y1C1_NEPGR</name>
<comment type="caution">
    <text evidence="1">The sequence shown here is derived from an EMBL/GenBank/DDBJ whole genome shotgun (WGS) entry which is preliminary data.</text>
</comment>
<accession>A0AAD3Y1C1</accession>
<protein>
    <submittedName>
        <fullName evidence="1">Uncharacterized protein</fullName>
    </submittedName>
</protein>
<dbReference type="EMBL" id="BSYO01000030">
    <property type="protein sequence ID" value="GMH25737.1"/>
    <property type="molecule type" value="Genomic_DNA"/>
</dbReference>
<proteinExistence type="predicted"/>
<sequence length="68" mass="7365">MHILLQRGVKARDNPRQSGDRLVVSACGLLTLKDWVRHIELVFLCSLTAVLGEALARGLDFVAGGHGL</sequence>
<keyword evidence="2" id="KW-1185">Reference proteome</keyword>
<dbReference type="Proteomes" id="UP001279734">
    <property type="component" value="Unassembled WGS sequence"/>
</dbReference>
<organism evidence="1 2">
    <name type="scientific">Nepenthes gracilis</name>
    <name type="common">Slender pitcher plant</name>
    <dbReference type="NCBI Taxonomy" id="150966"/>
    <lineage>
        <taxon>Eukaryota</taxon>
        <taxon>Viridiplantae</taxon>
        <taxon>Streptophyta</taxon>
        <taxon>Embryophyta</taxon>
        <taxon>Tracheophyta</taxon>
        <taxon>Spermatophyta</taxon>
        <taxon>Magnoliopsida</taxon>
        <taxon>eudicotyledons</taxon>
        <taxon>Gunneridae</taxon>
        <taxon>Pentapetalae</taxon>
        <taxon>Caryophyllales</taxon>
        <taxon>Nepenthaceae</taxon>
        <taxon>Nepenthes</taxon>
    </lineage>
</organism>
<evidence type="ECO:0000313" key="2">
    <source>
        <dbReference type="Proteomes" id="UP001279734"/>
    </source>
</evidence>
<reference evidence="1" key="1">
    <citation type="submission" date="2023-05" db="EMBL/GenBank/DDBJ databases">
        <title>Nepenthes gracilis genome sequencing.</title>
        <authorList>
            <person name="Fukushima K."/>
        </authorList>
    </citation>
    <scope>NUCLEOTIDE SEQUENCE</scope>
    <source>
        <strain evidence="1">SING2019-196</strain>
    </source>
</reference>